<proteinExistence type="predicted"/>
<sequence>MTRHPLDHPDQREHLQATHTAEEHDQDAERHATDQAWQNMQALLKKETPHPNWEKWSAASFKSEPDQASANLSNPRGMNTIMNPIKPNDQQEPERQELHNAKPAARRNKMNPVRRRWVTGIAACVVAGVVITTPFGNNALAALLGQFRMQEITTVNDNDLDQMFDRYKESGMTDENMNRFGTFTDTTGKVEGLYYPKKAAEMLGYTDLSKMITEKDLRVGVHPSRTSTVRMNIDEVNKAIQQLGGDTLLPESMNQKPISIKIPESITYPLSPDDSSTDERTGLLTQMALPSVEFDPSINTEEAFNAIMNLPFLPESVKTMLQKEKVLKGELPLPVISNARTEKVTLDGIPVIIGTQNYEDQDGDNVTKYTIYTAYWIKDNQLYMLDGDIFYSREALIKKAEELIKL</sequence>
<dbReference type="AlphaFoldDB" id="A0A172ZES7"/>
<organism evidence="3 4">
    <name type="scientific">Paenibacillus bovis</name>
    <dbReference type="NCBI Taxonomy" id="1616788"/>
    <lineage>
        <taxon>Bacteria</taxon>
        <taxon>Bacillati</taxon>
        <taxon>Bacillota</taxon>
        <taxon>Bacilli</taxon>
        <taxon>Bacillales</taxon>
        <taxon>Paenibacillaceae</taxon>
        <taxon>Paenibacillus</taxon>
    </lineage>
</organism>
<protein>
    <recommendedName>
        <fullName evidence="5">DUF4367 domain-containing protein</fullName>
    </recommendedName>
</protein>
<evidence type="ECO:0008006" key="5">
    <source>
        <dbReference type="Google" id="ProtNLM"/>
    </source>
</evidence>
<feature type="compositionally biased region" description="Basic and acidic residues" evidence="1">
    <location>
        <begin position="1"/>
        <end position="33"/>
    </location>
</feature>
<evidence type="ECO:0000313" key="3">
    <source>
        <dbReference type="EMBL" id="ANF95882.1"/>
    </source>
</evidence>
<dbReference type="Proteomes" id="UP000078148">
    <property type="component" value="Chromosome"/>
</dbReference>
<feature type="region of interest" description="Disordered" evidence="1">
    <location>
        <begin position="59"/>
        <end position="108"/>
    </location>
</feature>
<evidence type="ECO:0000256" key="2">
    <source>
        <dbReference type="SAM" id="Phobius"/>
    </source>
</evidence>
<evidence type="ECO:0000313" key="4">
    <source>
        <dbReference type="Proteomes" id="UP000078148"/>
    </source>
</evidence>
<keyword evidence="2" id="KW-0812">Transmembrane</keyword>
<feature type="transmembrane region" description="Helical" evidence="2">
    <location>
        <begin position="117"/>
        <end position="136"/>
    </location>
</feature>
<reference evidence="3 4" key="2">
    <citation type="journal article" date="2016" name="Int. J. Syst. Evol. Microbiol.">
        <title>Paenibacillus bovis sp. nov., isolated from raw yak (Bos grunniens) milk.</title>
        <authorList>
            <person name="Gao C."/>
            <person name="Han J."/>
            <person name="Liu Z."/>
            <person name="Xu X."/>
            <person name="Hang F."/>
            <person name="Wu Z."/>
        </authorList>
    </citation>
    <scope>NUCLEOTIDE SEQUENCE [LARGE SCALE GENOMIC DNA]</scope>
    <source>
        <strain evidence="3 4">BD3526</strain>
    </source>
</reference>
<dbReference type="STRING" id="1616788.AR543_07600"/>
<gene>
    <name evidence="3" type="ORF">AR543_07600</name>
</gene>
<dbReference type="OrthoDB" id="2547978at2"/>
<reference evidence="4" key="1">
    <citation type="submission" date="2015-10" db="EMBL/GenBank/DDBJ databases">
        <title>Genome of Paenibacillus bovis sp. nov.</title>
        <authorList>
            <person name="Wu Z."/>
            <person name="Gao C."/>
            <person name="Liu Z."/>
            <person name="Zheng H."/>
        </authorList>
    </citation>
    <scope>NUCLEOTIDE SEQUENCE [LARGE SCALE GENOMIC DNA]</scope>
    <source>
        <strain evidence="4">BD3526</strain>
    </source>
</reference>
<accession>A0A172ZES7</accession>
<name>A0A172ZES7_9BACL</name>
<evidence type="ECO:0000256" key="1">
    <source>
        <dbReference type="SAM" id="MobiDB-lite"/>
    </source>
</evidence>
<keyword evidence="2" id="KW-0472">Membrane</keyword>
<keyword evidence="4" id="KW-1185">Reference proteome</keyword>
<keyword evidence="2" id="KW-1133">Transmembrane helix</keyword>
<dbReference type="EMBL" id="CP013023">
    <property type="protein sequence ID" value="ANF95882.1"/>
    <property type="molecule type" value="Genomic_DNA"/>
</dbReference>
<feature type="region of interest" description="Disordered" evidence="1">
    <location>
        <begin position="1"/>
        <end position="39"/>
    </location>
</feature>
<dbReference type="KEGG" id="pbv:AR543_07600"/>
<dbReference type="RefSeq" id="WP_060533234.1">
    <property type="nucleotide sequence ID" value="NZ_CP013023.1"/>
</dbReference>
<feature type="compositionally biased region" description="Polar residues" evidence="1">
    <location>
        <begin position="66"/>
        <end position="82"/>
    </location>
</feature>